<name>A0ABQ9EIJ2_TEGGR</name>
<dbReference type="Gene3D" id="1.10.150.130">
    <property type="match status" value="1"/>
</dbReference>
<dbReference type="EMBL" id="JARBDR010000869">
    <property type="protein sequence ID" value="KAJ8305107.1"/>
    <property type="molecule type" value="Genomic_DNA"/>
</dbReference>
<evidence type="ECO:0000313" key="2">
    <source>
        <dbReference type="EMBL" id="KAJ8305107.1"/>
    </source>
</evidence>
<keyword evidence="3" id="KW-1185">Reference proteome</keyword>
<evidence type="ECO:0000256" key="1">
    <source>
        <dbReference type="ARBA" id="ARBA00023125"/>
    </source>
</evidence>
<gene>
    <name evidence="2" type="ORF">KUTeg_017344</name>
</gene>
<protein>
    <submittedName>
        <fullName evidence="2">Uncharacterized protein</fullName>
    </submittedName>
</protein>
<comment type="caution">
    <text evidence="2">The sequence shown here is derived from an EMBL/GenBank/DDBJ whole genome shotgun (WGS) entry which is preliminary data.</text>
</comment>
<dbReference type="InterPro" id="IPR010998">
    <property type="entry name" value="Integrase_recombinase_N"/>
</dbReference>
<organism evidence="2 3">
    <name type="scientific">Tegillarca granosa</name>
    <name type="common">Malaysian cockle</name>
    <name type="synonym">Anadara granosa</name>
    <dbReference type="NCBI Taxonomy" id="220873"/>
    <lineage>
        <taxon>Eukaryota</taxon>
        <taxon>Metazoa</taxon>
        <taxon>Spiralia</taxon>
        <taxon>Lophotrochozoa</taxon>
        <taxon>Mollusca</taxon>
        <taxon>Bivalvia</taxon>
        <taxon>Autobranchia</taxon>
        <taxon>Pteriomorphia</taxon>
        <taxon>Arcoida</taxon>
        <taxon>Arcoidea</taxon>
        <taxon>Arcidae</taxon>
        <taxon>Tegillarca</taxon>
    </lineage>
</organism>
<proteinExistence type="predicted"/>
<accession>A0ABQ9EIJ2</accession>
<reference evidence="2 3" key="1">
    <citation type="submission" date="2022-12" db="EMBL/GenBank/DDBJ databases">
        <title>Chromosome-level genome of Tegillarca granosa.</title>
        <authorList>
            <person name="Kim J."/>
        </authorList>
    </citation>
    <scope>NUCLEOTIDE SEQUENCE [LARGE SCALE GENOMIC DNA]</scope>
    <source>
        <strain evidence="2">Teg-2019</strain>
        <tissue evidence="2">Adductor muscle</tissue>
    </source>
</reference>
<dbReference type="Proteomes" id="UP001217089">
    <property type="component" value="Unassembled WGS sequence"/>
</dbReference>
<sequence>MVLQELGEILSTIKAEETEQTCVISHIALYENKNNVYDLTHSDQFNISYETVNTYFTERVCNTCFSNSEALDYNSLGIGLTDRIEKEIYTSGIPEDSVLFNFKDKMAKFLLSSRSDNTVLKYFNGFKRWERFANSYKLCAFPAQPIHIALYLTSLLDQGSSDSVISAIIYSVKWIHEINNLPNPCENGFVQNLLESAKRVASKITVKKEPVDATMLIELYEELSCLKCNDVIIHESYLPVRISKSKTDKYRKAGIDLSSDSFLFKPIFRSAYPDALFPKQILHTSGTGFQRPIAMQTI</sequence>
<keyword evidence="1" id="KW-0238">DNA-binding</keyword>
<dbReference type="SUPFAM" id="SSF47823">
    <property type="entry name" value="lambda integrase-like, N-terminal domain"/>
    <property type="match status" value="1"/>
</dbReference>
<evidence type="ECO:0000313" key="3">
    <source>
        <dbReference type="Proteomes" id="UP001217089"/>
    </source>
</evidence>